<evidence type="ECO:0000256" key="5">
    <source>
        <dbReference type="ARBA" id="ARBA00022989"/>
    </source>
</evidence>
<comment type="caution">
    <text evidence="12">The sequence shown here is derived from an EMBL/GenBank/DDBJ whole genome shotgun (WGS) entry which is preliminary data.</text>
</comment>
<keyword evidence="5 10" id="KW-1133">Transmembrane helix</keyword>
<organism evidence="12 13">
    <name type="scientific">Flavobacterium jumunjinense</name>
    <dbReference type="NCBI Taxonomy" id="998845"/>
    <lineage>
        <taxon>Bacteria</taxon>
        <taxon>Pseudomonadati</taxon>
        <taxon>Bacteroidota</taxon>
        <taxon>Flavobacteriia</taxon>
        <taxon>Flavobacteriales</taxon>
        <taxon>Flavobacteriaceae</taxon>
        <taxon>Flavobacterium</taxon>
    </lineage>
</organism>
<dbReference type="Gene3D" id="1.20.1440.130">
    <property type="entry name" value="VKOR domain"/>
    <property type="match status" value="1"/>
</dbReference>
<dbReference type="InterPro" id="IPR038354">
    <property type="entry name" value="VKOR_sf"/>
</dbReference>
<comment type="subcellular location">
    <subcellularLocation>
        <location evidence="1">Membrane</location>
        <topology evidence="1">Multi-pass membrane protein</topology>
    </subcellularLocation>
</comment>
<keyword evidence="4" id="KW-0874">Quinone</keyword>
<evidence type="ECO:0000256" key="6">
    <source>
        <dbReference type="ARBA" id="ARBA00023002"/>
    </source>
</evidence>
<keyword evidence="8" id="KW-1015">Disulfide bond</keyword>
<feature type="transmembrane region" description="Helical" evidence="10">
    <location>
        <begin position="153"/>
        <end position="169"/>
    </location>
</feature>
<evidence type="ECO:0000256" key="1">
    <source>
        <dbReference type="ARBA" id="ARBA00004141"/>
    </source>
</evidence>
<dbReference type="Proteomes" id="UP001589607">
    <property type="component" value="Unassembled WGS sequence"/>
</dbReference>
<keyword evidence="13" id="KW-1185">Reference proteome</keyword>
<keyword evidence="6" id="KW-0560">Oxidoreductase</keyword>
<evidence type="ECO:0000256" key="3">
    <source>
        <dbReference type="ARBA" id="ARBA00022692"/>
    </source>
</evidence>
<name>A0ABV5GQ53_9FLAO</name>
<evidence type="ECO:0000259" key="11">
    <source>
        <dbReference type="Pfam" id="PF07884"/>
    </source>
</evidence>
<gene>
    <name evidence="12" type="ORF">ACFFVF_13490</name>
</gene>
<evidence type="ECO:0000313" key="13">
    <source>
        <dbReference type="Proteomes" id="UP001589607"/>
    </source>
</evidence>
<evidence type="ECO:0000256" key="8">
    <source>
        <dbReference type="ARBA" id="ARBA00023157"/>
    </source>
</evidence>
<feature type="domain" description="Vitamin K epoxide reductase" evidence="11">
    <location>
        <begin position="155"/>
        <end position="273"/>
    </location>
</feature>
<dbReference type="Gene3D" id="3.40.30.10">
    <property type="entry name" value="Glutaredoxin"/>
    <property type="match status" value="1"/>
</dbReference>
<feature type="transmembrane region" description="Helical" evidence="10">
    <location>
        <begin position="232"/>
        <end position="250"/>
    </location>
</feature>
<dbReference type="InterPro" id="IPR012932">
    <property type="entry name" value="VKOR"/>
</dbReference>
<evidence type="ECO:0000256" key="4">
    <source>
        <dbReference type="ARBA" id="ARBA00022719"/>
    </source>
</evidence>
<comment type="similarity">
    <text evidence="2">Belongs to the VKOR family.</text>
</comment>
<evidence type="ECO:0000256" key="7">
    <source>
        <dbReference type="ARBA" id="ARBA00023136"/>
    </source>
</evidence>
<sequence>MKAIIEKYLYNNNYNKESNDFENLFLSHPNYPSLFAITDTFDLLSIENIAAKVPKEQFLELPESFLALFKDEVTLVKKEQNSIAVETEGKSKQKITTDEFLNNWNGIVVAIEPNLEAVPEKINLFNNKIVLLGITLLLLFIIEMQLLTFFSSIHLAILLIGFFVSVLIIDEKLHKTDGIASKICTLSKNTSCDSVIKSESAAITTWLDFSDLPILFFSFGILIALINEKALIALSFISVLSIPLILYSLWLQKIKLKKWCVLCLAISVLLIAQSSLFLLYESVIDFNYEVFLLSFVVVVPIWFFIKPYFFDLEKRKKETLELTKFKRRFTVFNALQKEVVNVEELTTISKIELGLQSAPVVVTLILSPSCGHCHTAFKEAIDLMKANKERVKLAIFFNLNPDNKENPFYTIAENLFQIDQDLPDKIEEAISDWHIQNMSLEDWTEKWSQKLISLSVGDNLRSQYEWCLSNDFNYTPVKLVNNKIIPNEYEIKELRYFLSDLEEGQPVLV</sequence>
<dbReference type="Pfam" id="PF07884">
    <property type="entry name" value="VKOR"/>
    <property type="match status" value="1"/>
</dbReference>
<feature type="transmembrane region" description="Helical" evidence="10">
    <location>
        <begin position="259"/>
        <end position="280"/>
    </location>
</feature>
<keyword evidence="3 10" id="KW-0812">Transmembrane</keyword>
<accession>A0ABV5GQ53</accession>
<proteinExistence type="inferred from homology"/>
<dbReference type="SUPFAM" id="SSF52833">
    <property type="entry name" value="Thioredoxin-like"/>
    <property type="match status" value="1"/>
</dbReference>
<evidence type="ECO:0000313" key="12">
    <source>
        <dbReference type="EMBL" id="MFB9097530.1"/>
    </source>
</evidence>
<dbReference type="EMBL" id="JBHMEY010000059">
    <property type="protein sequence ID" value="MFB9097530.1"/>
    <property type="molecule type" value="Genomic_DNA"/>
</dbReference>
<keyword evidence="7 10" id="KW-0472">Membrane</keyword>
<dbReference type="RefSeq" id="WP_236457482.1">
    <property type="nucleotide sequence ID" value="NZ_CBCSGE010000006.1"/>
</dbReference>
<keyword evidence="9" id="KW-0676">Redox-active center</keyword>
<protein>
    <submittedName>
        <fullName evidence="12">Vitamin K epoxide reductase family protein</fullName>
    </submittedName>
</protein>
<dbReference type="InterPro" id="IPR036249">
    <property type="entry name" value="Thioredoxin-like_sf"/>
</dbReference>
<feature type="transmembrane region" description="Helical" evidence="10">
    <location>
        <begin position="129"/>
        <end position="147"/>
    </location>
</feature>
<evidence type="ECO:0000256" key="2">
    <source>
        <dbReference type="ARBA" id="ARBA00006214"/>
    </source>
</evidence>
<evidence type="ECO:0000256" key="9">
    <source>
        <dbReference type="ARBA" id="ARBA00023284"/>
    </source>
</evidence>
<dbReference type="CDD" id="cd12921">
    <property type="entry name" value="VKOR_4"/>
    <property type="match status" value="1"/>
</dbReference>
<feature type="transmembrane region" description="Helical" evidence="10">
    <location>
        <begin position="206"/>
        <end position="226"/>
    </location>
</feature>
<dbReference type="CDD" id="cd02972">
    <property type="entry name" value="DsbA_family"/>
    <property type="match status" value="1"/>
</dbReference>
<evidence type="ECO:0000256" key="10">
    <source>
        <dbReference type="SAM" id="Phobius"/>
    </source>
</evidence>
<reference evidence="12 13" key="1">
    <citation type="submission" date="2024-09" db="EMBL/GenBank/DDBJ databases">
        <authorList>
            <person name="Sun Q."/>
            <person name="Mori K."/>
        </authorList>
    </citation>
    <scope>NUCLEOTIDE SEQUENCE [LARGE SCALE GENOMIC DNA]</scope>
    <source>
        <strain evidence="12 13">CECT 7955</strain>
    </source>
</reference>
<feature type="transmembrane region" description="Helical" evidence="10">
    <location>
        <begin position="286"/>
        <end position="305"/>
    </location>
</feature>